<evidence type="ECO:0000256" key="1">
    <source>
        <dbReference type="ARBA" id="ARBA00023002"/>
    </source>
</evidence>
<dbReference type="SUPFAM" id="SSF51735">
    <property type="entry name" value="NAD(P)-binding Rossmann-fold domains"/>
    <property type="match status" value="1"/>
</dbReference>
<gene>
    <name evidence="4" type="ORF">QTP81_14385</name>
</gene>
<dbReference type="Proteomes" id="UP001234343">
    <property type="component" value="Unassembled WGS sequence"/>
</dbReference>
<protein>
    <submittedName>
        <fullName evidence="4">D-2-hydroxyacid dehydrogenase</fullName>
    </submittedName>
</protein>
<proteinExistence type="predicted"/>
<dbReference type="InterPro" id="IPR036291">
    <property type="entry name" value="NAD(P)-bd_dom_sf"/>
</dbReference>
<dbReference type="RefSeq" id="WP_289366454.1">
    <property type="nucleotide sequence ID" value="NZ_JAUCBP010000012.1"/>
</dbReference>
<organism evidence="4 5">
    <name type="scientific">Alteromonas arenosi</name>
    <dbReference type="NCBI Taxonomy" id="3055817"/>
    <lineage>
        <taxon>Bacteria</taxon>
        <taxon>Pseudomonadati</taxon>
        <taxon>Pseudomonadota</taxon>
        <taxon>Gammaproteobacteria</taxon>
        <taxon>Alteromonadales</taxon>
        <taxon>Alteromonadaceae</taxon>
        <taxon>Alteromonas/Salinimonas group</taxon>
        <taxon>Alteromonas</taxon>
    </lineage>
</organism>
<reference evidence="4 5" key="1">
    <citation type="submission" date="2023-06" db="EMBL/GenBank/DDBJ databases">
        <title>Alteromonas sp. ASW11-36 isolated from intertidal sand.</title>
        <authorList>
            <person name="Li Y."/>
        </authorList>
    </citation>
    <scope>NUCLEOTIDE SEQUENCE [LARGE SCALE GENOMIC DNA]</scope>
    <source>
        <strain evidence="4 5">ASW11-36</strain>
    </source>
</reference>
<dbReference type="CDD" id="cd05300">
    <property type="entry name" value="2-Hacid_dh_1"/>
    <property type="match status" value="1"/>
</dbReference>
<feature type="domain" description="D-isomer specific 2-hydroxyacid dehydrogenase NAD-binding" evidence="3">
    <location>
        <begin position="103"/>
        <end position="281"/>
    </location>
</feature>
<evidence type="ECO:0000313" key="4">
    <source>
        <dbReference type="EMBL" id="MDM7861787.1"/>
    </source>
</evidence>
<sequence>MPNLTILSRDVQQYCDALAQISLPELTVLQASDDPQSIDPSRVEILLSEPDLAAQVLPRCHQLRWLQSTWAGNKPLIAKPKRDYKLTAVKGIFTVAMREYVFAYLLYFSRAIDRFHPRQGEPDLSRPMQWHPPKFGTLAGRTLGILGAGSIASGLVPLAKAFDMRVIGLNRRGLASADYDALFKPAEKYQFAKQADYVVSILPDTPATVGFIDQEFLKLLPKHCVLINAGRGNAIVEADLLKALDEGWLRGAVLDVFEKEPLPSQHPFWHHPRVWVTQHTAAISSPQAVAQVFADNYLRYNQQQPLNYEIDFDQGY</sequence>
<dbReference type="EMBL" id="JAUCBP010000012">
    <property type="protein sequence ID" value="MDM7861787.1"/>
    <property type="molecule type" value="Genomic_DNA"/>
</dbReference>
<dbReference type="PANTHER" id="PTHR43333">
    <property type="entry name" value="2-HACID_DH_C DOMAIN-CONTAINING PROTEIN"/>
    <property type="match status" value="1"/>
</dbReference>
<accession>A0ABT7T022</accession>
<comment type="caution">
    <text evidence="4">The sequence shown here is derived from an EMBL/GenBank/DDBJ whole genome shotgun (WGS) entry which is preliminary data.</text>
</comment>
<keyword evidence="5" id="KW-1185">Reference proteome</keyword>
<dbReference type="InterPro" id="IPR006140">
    <property type="entry name" value="D-isomer_DH_NAD-bd"/>
</dbReference>
<keyword evidence="1" id="KW-0560">Oxidoreductase</keyword>
<dbReference type="Gene3D" id="3.40.50.720">
    <property type="entry name" value="NAD(P)-binding Rossmann-like Domain"/>
    <property type="match status" value="2"/>
</dbReference>
<evidence type="ECO:0000256" key="2">
    <source>
        <dbReference type="ARBA" id="ARBA00023027"/>
    </source>
</evidence>
<keyword evidence="2" id="KW-0520">NAD</keyword>
<evidence type="ECO:0000259" key="3">
    <source>
        <dbReference type="Pfam" id="PF02826"/>
    </source>
</evidence>
<dbReference type="Pfam" id="PF02826">
    <property type="entry name" value="2-Hacid_dh_C"/>
    <property type="match status" value="1"/>
</dbReference>
<evidence type="ECO:0000313" key="5">
    <source>
        <dbReference type="Proteomes" id="UP001234343"/>
    </source>
</evidence>
<dbReference type="PANTHER" id="PTHR43333:SF1">
    <property type="entry name" value="D-ISOMER SPECIFIC 2-HYDROXYACID DEHYDROGENASE NAD-BINDING DOMAIN-CONTAINING PROTEIN"/>
    <property type="match status" value="1"/>
</dbReference>
<name>A0ABT7T022_9ALTE</name>